<feature type="compositionally biased region" description="Basic and acidic residues" evidence="1">
    <location>
        <begin position="323"/>
        <end position="339"/>
    </location>
</feature>
<dbReference type="Gene3D" id="3.30.70.330">
    <property type="match status" value="1"/>
</dbReference>
<comment type="caution">
    <text evidence="3">The sequence shown here is derived from an EMBL/GenBank/DDBJ whole genome shotgun (WGS) entry which is preliminary data.</text>
</comment>
<dbReference type="InterPro" id="IPR012677">
    <property type="entry name" value="Nucleotide-bd_a/b_plait_sf"/>
</dbReference>
<sequence length="788" mass="89528">MFLSTETEKLDDCEFKWVKKKEDVQFYESFIYDGVYYSLYDCVYMHSQGENEFYIGKLVRIWENADKSKHVEVQWFFRPSDVSYYIGDAKMLENELLFASGDGVGVANINPMEAITGKCNVVCVSTDSRNPQPSDEELVMADYVFYRTFDVRSFLISDQMGEFVGGLQVKFVFNRKESDKTQNIQKLGSNSKDPETNIIVCEETLELQGKSFSNLKTLKLVENFNHIMDKQYTYVNQGLEEGELREPNKVLLNTKLSPGGKSSLGRDGVMGTMEKRTNVGSLRFGCKVNGEKGNIEDMKSPVKRVQVKLRGKYIQTNDLNDMPSKRSKLDTFTSSKDKSTSGVPSLTILGNDATPRVNEVVLSKVKRKPEIVKKCFGIGEESDNMKVDNIKGPWNVEDAVLESTQKLGENVKALVQNPSKTNVYPSIHAKNDVSDEKLIYGIKRSSTNFISPNSTPKLGCMSFEEPEQAEEIVKDSSPLLQKPLKTNDLCHAEGTTPKRVKRDDTIKISIDGNNNNNIKKLKKNGASETKKSPTLSEDDKAIQRLFKNSDELHINLPSVYHDKKMVKLSDGNLSKSCVASSKGKSIDKEVEDQMDEIGRLPIVEKRSWLRELTWEESVKIAHKEGRVVILQNLPPGYTSSEVEDIIYDAFKENGKARMVQHMAVSSPHSGQSLVIFKSVEAAERVVKKLDDGCLMLQKQRPLVGCIPKLLEKRTAFHGHFTINKVRRRTQREMKEAVSTAHFAQPNTIEYDMAMEWLFLQSKSVLWWERLYEEQEMQLRKLVTNLKMN</sequence>
<dbReference type="PANTHER" id="PTHR47073:SF2">
    <property type="entry name" value="PROTEIN ANTI-SILENCING 1"/>
    <property type="match status" value="1"/>
</dbReference>
<evidence type="ECO:0000256" key="1">
    <source>
        <dbReference type="SAM" id="MobiDB-lite"/>
    </source>
</evidence>
<organism evidence="3 4">
    <name type="scientific">Penstemon smallii</name>
    <dbReference type="NCBI Taxonomy" id="265156"/>
    <lineage>
        <taxon>Eukaryota</taxon>
        <taxon>Viridiplantae</taxon>
        <taxon>Streptophyta</taxon>
        <taxon>Embryophyta</taxon>
        <taxon>Tracheophyta</taxon>
        <taxon>Spermatophyta</taxon>
        <taxon>Magnoliopsida</taxon>
        <taxon>eudicotyledons</taxon>
        <taxon>Gunneridae</taxon>
        <taxon>Pentapetalae</taxon>
        <taxon>asterids</taxon>
        <taxon>lamiids</taxon>
        <taxon>Lamiales</taxon>
        <taxon>Plantaginaceae</taxon>
        <taxon>Cheloneae</taxon>
        <taxon>Penstemon</taxon>
    </lineage>
</organism>
<proteinExistence type="predicted"/>
<dbReference type="Gene3D" id="2.30.30.490">
    <property type="match status" value="1"/>
</dbReference>
<gene>
    <name evidence="3" type="ORF">ACJIZ3_001560</name>
</gene>
<dbReference type="SUPFAM" id="SSF54928">
    <property type="entry name" value="RNA-binding domain, RBD"/>
    <property type="match status" value="1"/>
</dbReference>
<protein>
    <recommendedName>
        <fullName evidence="2">BAH domain-containing protein</fullName>
    </recommendedName>
</protein>
<dbReference type="SMART" id="SM00439">
    <property type="entry name" value="BAH"/>
    <property type="match status" value="1"/>
</dbReference>
<dbReference type="Pfam" id="PF01426">
    <property type="entry name" value="BAH"/>
    <property type="match status" value="1"/>
</dbReference>
<dbReference type="CDD" id="cd00590">
    <property type="entry name" value="RRM_SF"/>
    <property type="match status" value="1"/>
</dbReference>
<feature type="region of interest" description="Disordered" evidence="1">
    <location>
        <begin position="317"/>
        <end position="347"/>
    </location>
</feature>
<evidence type="ECO:0000259" key="2">
    <source>
        <dbReference type="PROSITE" id="PS51038"/>
    </source>
</evidence>
<dbReference type="PANTHER" id="PTHR47073">
    <property type="entry name" value="PROTEIN ANTI-SILENCING 1"/>
    <property type="match status" value="1"/>
</dbReference>
<evidence type="ECO:0000313" key="4">
    <source>
        <dbReference type="Proteomes" id="UP001634393"/>
    </source>
</evidence>
<dbReference type="Proteomes" id="UP001634393">
    <property type="component" value="Unassembled WGS sequence"/>
</dbReference>
<dbReference type="FunFam" id="2.30.30.490:FF:000017">
    <property type="entry name" value="Bromo-adjacent homology (BAH) domain-containing protein"/>
    <property type="match status" value="1"/>
</dbReference>
<feature type="region of interest" description="Disordered" evidence="1">
    <location>
        <begin position="515"/>
        <end position="536"/>
    </location>
</feature>
<evidence type="ECO:0000313" key="3">
    <source>
        <dbReference type="EMBL" id="KAL3844157.1"/>
    </source>
</evidence>
<dbReference type="AlphaFoldDB" id="A0ABD3U426"/>
<dbReference type="InterPro" id="IPR001025">
    <property type="entry name" value="BAH_dom"/>
</dbReference>
<dbReference type="InterPro" id="IPR043151">
    <property type="entry name" value="BAH_sf"/>
</dbReference>
<feature type="domain" description="BAH" evidence="2">
    <location>
        <begin position="35"/>
        <end position="160"/>
    </location>
</feature>
<reference evidence="3 4" key="1">
    <citation type="submission" date="2024-12" db="EMBL/GenBank/DDBJ databases">
        <title>The unique morphological basis and parallel evolutionary history of personate flowers in Penstemon.</title>
        <authorList>
            <person name="Depatie T.H."/>
            <person name="Wessinger C.A."/>
        </authorList>
    </citation>
    <scope>NUCLEOTIDE SEQUENCE [LARGE SCALE GENOMIC DNA]</scope>
    <source>
        <strain evidence="3">WTNN_2</strain>
        <tissue evidence="3">Leaf</tissue>
    </source>
</reference>
<accession>A0ABD3U426</accession>
<name>A0ABD3U426_9LAMI</name>
<dbReference type="EMBL" id="JBJXBP010000002">
    <property type="protein sequence ID" value="KAL3844157.1"/>
    <property type="molecule type" value="Genomic_DNA"/>
</dbReference>
<dbReference type="InterPro" id="IPR035979">
    <property type="entry name" value="RBD_domain_sf"/>
</dbReference>
<keyword evidence="4" id="KW-1185">Reference proteome</keyword>
<dbReference type="PROSITE" id="PS51038">
    <property type="entry name" value="BAH"/>
    <property type="match status" value="1"/>
</dbReference>